<dbReference type="EnsemblMetazoa" id="XM_028661462.1">
    <property type="protein sequence ID" value="XP_028517263.1"/>
    <property type="gene ID" value="LOC114575845"/>
</dbReference>
<organism evidence="3 4">
    <name type="scientific">Exaiptasia diaphana</name>
    <name type="common">Tropical sea anemone</name>
    <name type="synonym">Aiptasia pulchella</name>
    <dbReference type="NCBI Taxonomy" id="2652724"/>
    <lineage>
        <taxon>Eukaryota</taxon>
        <taxon>Metazoa</taxon>
        <taxon>Cnidaria</taxon>
        <taxon>Anthozoa</taxon>
        <taxon>Hexacorallia</taxon>
        <taxon>Actiniaria</taxon>
        <taxon>Aiptasiidae</taxon>
        <taxon>Exaiptasia</taxon>
    </lineage>
</organism>
<keyword evidence="1" id="KW-0234">DNA repair</keyword>
<dbReference type="OMA" id="TWINDND"/>
<accession>A0A913YQD7</accession>
<comment type="similarity">
    <text evidence="1">Belongs to the helicase family.</text>
</comment>
<name>A0A913YQD7_EXADI</name>
<keyword evidence="1" id="KW-0378">Hydrolase</keyword>
<dbReference type="Gene3D" id="3.40.50.300">
    <property type="entry name" value="P-loop containing nucleotide triphosphate hydrolases"/>
    <property type="match status" value="1"/>
</dbReference>
<dbReference type="Pfam" id="PF05970">
    <property type="entry name" value="PIF1"/>
    <property type="match status" value="1"/>
</dbReference>
<dbReference type="PANTHER" id="PTHR47642:SF8">
    <property type="entry name" value="ATP-DEPENDENT DNA HELICASE"/>
    <property type="match status" value="1"/>
</dbReference>
<dbReference type="GeneID" id="114575845"/>
<dbReference type="GO" id="GO:0005524">
    <property type="term" value="F:ATP binding"/>
    <property type="evidence" value="ECO:0007669"/>
    <property type="project" value="UniProtKB-KW"/>
</dbReference>
<keyword evidence="1" id="KW-0067">ATP-binding</keyword>
<comment type="catalytic activity">
    <reaction evidence="1">
        <text>ATP + H2O = ADP + phosphate + H(+)</text>
        <dbReference type="Rhea" id="RHEA:13065"/>
        <dbReference type="ChEBI" id="CHEBI:15377"/>
        <dbReference type="ChEBI" id="CHEBI:15378"/>
        <dbReference type="ChEBI" id="CHEBI:30616"/>
        <dbReference type="ChEBI" id="CHEBI:43474"/>
        <dbReference type="ChEBI" id="CHEBI:456216"/>
        <dbReference type="EC" id="5.6.2.3"/>
    </reaction>
</comment>
<dbReference type="RefSeq" id="XP_028517263.1">
    <property type="nucleotide sequence ID" value="XM_028661462.1"/>
</dbReference>
<dbReference type="OrthoDB" id="2325450at2759"/>
<sequence length="506" mass="57716">MLAPTGKAAYNIKGNTIHSALAIPACQSLRQYKKLDSGRLNTIRCQIGGVKLIFVDEISMVGNTMFNVQFNNRLKDIKGSSLPFGGVSIIAIGDLFQLQPVMDGYIFKDMDNFEYGILAPNFWQELFKMFELKQIMRQRESKQFAEMLNRLREGNQTEDDIKKFKERIIDPNSNNYPKDAPHLFIQNAKVNDFNRKAHNALPGTKYSINAQDSVIGAESQELRDKILRQVPSDPRKTKQLYSVLKLAVGERTEISLNTRTDDGMTNGAGNVIKLIQIHQTDKPSGIIWVQFDHPDVGQKTRHDNRQLYTQDIQPSWTPIKPITTQFAVGRNRTVQVVRKQFPLRPAAAKTIHRSQGDTETKIVANFETKRAIPHIHYVGLSRVTTIEGLYITDFCENKISVSPDVQKEMERLRTQAQLKPCITPIYNADAINFKLCSLNCRSLHKHIDDIRNDLNYSATDISIFYETRFNPTETDSIYTINNYNLFRNDGVSNTNVRPYGEPPQLD</sequence>
<dbReference type="SUPFAM" id="SSF52540">
    <property type="entry name" value="P-loop containing nucleoside triphosphate hydrolases"/>
    <property type="match status" value="1"/>
</dbReference>
<proteinExistence type="inferred from homology"/>
<evidence type="ECO:0000313" key="4">
    <source>
        <dbReference type="Proteomes" id="UP000887567"/>
    </source>
</evidence>
<dbReference type="GO" id="GO:0006281">
    <property type="term" value="P:DNA repair"/>
    <property type="evidence" value="ECO:0007669"/>
    <property type="project" value="UniProtKB-KW"/>
</dbReference>
<feature type="domain" description="DNA helicase Pif1-like DEAD-box helicase" evidence="2">
    <location>
        <begin position="2"/>
        <end position="159"/>
    </location>
</feature>
<dbReference type="GO" id="GO:0043139">
    <property type="term" value="F:5'-3' DNA helicase activity"/>
    <property type="evidence" value="ECO:0007669"/>
    <property type="project" value="UniProtKB-EC"/>
</dbReference>
<dbReference type="Proteomes" id="UP000887567">
    <property type="component" value="Unplaced"/>
</dbReference>
<keyword evidence="4" id="KW-1185">Reference proteome</keyword>
<evidence type="ECO:0000313" key="3">
    <source>
        <dbReference type="EnsemblMetazoa" id="XP_028517263.1"/>
    </source>
</evidence>
<keyword evidence="1" id="KW-0227">DNA damage</keyword>
<protein>
    <recommendedName>
        <fullName evidence="1">ATP-dependent DNA helicase</fullName>
        <ecNumber evidence="1">5.6.2.3</ecNumber>
    </recommendedName>
</protein>
<keyword evidence="1" id="KW-0233">DNA recombination</keyword>
<dbReference type="KEGG" id="epa:114575845"/>
<dbReference type="InterPro" id="IPR051055">
    <property type="entry name" value="PIF1_helicase"/>
</dbReference>
<dbReference type="AlphaFoldDB" id="A0A913YQD7"/>
<evidence type="ECO:0000259" key="2">
    <source>
        <dbReference type="Pfam" id="PF05970"/>
    </source>
</evidence>
<keyword evidence="1" id="KW-0347">Helicase</keyword>
<dbReference type="InterPro" id="IPR027417">
    <property type="entry name" value="P-loop_NTPase"/>
</dbReference>
<dbReference type="GO" id="GO:0006310">
    <property type="term" value="P:DNA recombination"/>
    <property type="evidence" value="ECO:0007669"/>
    <property type="project" value="UniProtKB-KW"/>
</dbReference>
<dbReference type="InterPro" id="IPR010285">
    <property type="entry name" value="DNA_helicase_pif1-like_DEAD"/>
</dbReference>
<comment type="cofactor">
    <cofactor evidence="1">
        <name>Mg(2+)</name>
        <dbReference type="ChEBI" id="CHEBI:18420"/>
    </cofactor>
</comment>
<keyword evidence="1" id="KW-0547">Nucleotide-binding</keyword>
<dbReference type="PANTHER" id="PTHR47642">
    <property type="entry name" value="ATP-DEPENDENT DNA HELICASE"/>
    <property type="match status" value="1"/>
</dbReference>
<evidence type="ECO:0000256" key="1">
    <source>
        <dbReference type="RuleBase" id="RU363044"/>
    </source>
</evidence>
<reference evidence="3" key="1">
    <citation type="submission" date="2022-11" db="UniProtKB">
        <authorList>
            <consortium name="EnsemblMetazoa"/>
        </authorList>
    </citation>
    <scope>IDENTIFICATION</scope>
</reference>
<dbReference type="GO" id="GO:0016787">
    <property type="term" value="F:hydrolase activity"/>
    <property type="evidence" value="ECO:0007669"/>
    <property type="project" value="UniProtKB-KW"/>
</dbReference>
<dbReference type="GO" id="GO:0000723">
    <property type="term" value="P:telomere maintenance"/>
    <property type="evidence" value="ECO:0007669"/>
    <property type="project" value="InterPro"/>
</dbReference>
<dbReference type="EC" id="5.6.2.3" evidence="1"/>